<dbReference type="NCBIfam" id="NF002211">
    <property type="entry name" value="PRK01103.1"/>
    <property type="match status" value="1"/>
</dbReference>
<evidence type="ECO:0000256" key="4">
    <source>
        <dbReference type="ARBA" id="ARBA00011245"/>
    </source>
</evidence>
<evidence type="ECO:0000313" key="20">
    <source>
        <dbReference type="EMBL" id="KPL87486.1"/>
    </source>
</evidence>
<dbReference type="GO" id="GO:0003690">
    <property type="term" value="F:double-stranded DNA binding"/>
    <property type="evidence" value="ECO:0007669"/>
    <property type="project" value="UniProtKB-ARBA"/>
</dbReference>
<dbReference type="NCBIfam" id="TIGR00577">
    <property type="entry name" value="fpg"/>
    <property type="match status" value="1"/>
</dbReference>
<evidence type="ECO:0000259" key="17">
    <source>
        <dbReference type="PROSITE" id="PS51066"/>
    </source>
</evidence>
<comment type="subunit">
    <text evidence="4">Monomer.</text>
</comment>
<dbReference type="Proteomes" id="UP000050501">
    <property type="component" value="Unassembled WGS sequence"/>
</dbReference>
<evidence type="ECO:0000256" key="7">
    <source>
        <dbReference type="ARBA" id="ARBA00022771"/>
    </source>
</evidence>
<feature type="domain" description="Formamidopyrimidine-DNA glycosylase catalytic" evidence="18">
    <location>
        <begin position="2"/>
        <end position="119"/>
    </location>
</feature>
<evidence type="ECO:0000256" key="14">
    <source>
        <dbReference type="ARBA" id="ARBA00023295"/>
    </source>
</evidence>
<dbReference type="GO" id="GO:0003684">
    <property type="term" value="F:damaged DNA binding"/>
    <property type="evidence" value="ECO:0007669"/>
    <property type="project" value="InterPro"/>
</dbReference>
<dbReference type="PROSITE" id="PS51068">
    <property type="entry name" value="FPG_CAT"/>
    <property type="match status" value="1"/>
</dbReference>
<dbReference type="FunFam" id="1.10.8.50:FF:000003">
    <property type="entry name" value="Formamidopyrimidine-DNA glycosylase"/>
    <property type="match status" value="1"/>
</dbReference>
<keyword evidence="5" id="KW-0479">Metal-binding</keyword>
<evidence type="ECO:0000313" key="21">
    <source>
        <dbReference type="Proteomes" id="UP000050501"/>
    </source>
</evidence>
<dbReference type="PROSITE" id="PS01242">
    <property type="entry name" value="ZF_FPG_1"/>
    <property type="match status" value="1"/>
</dbReference>
<evidence type="ECO:0000256" key="5">
    <source>
        <dbReference type="ARBA" id="ARBA00022723"/>
    </source>
</evidence>
<comment type="cofactor">
    <cofactor evidence="2">
        <name>Zn(2+)</name>
        <dbReference type="ChEBI" id="CHEBI:29105"/>
    </cofactor>
</comment>
<dbReference type="CDD" id="cd08966">
    <property type="entry name" value="EcFpg-like_N"/>
    <property type="match status" value="1"/>
</dbReference>
<dbReference type="Pfam" id="PF06827">
    <property type="entry name" value="zf-FPG_IleRS"/>
    <property type="match status" value="1"/>
</dbReference>
<organism evidence="19">
    <name type="scientific">Levilinea saccharolytica</name>
    <dbReference type="NCBI Taxonomy" id="229921"/>
    <lineage>
        <taxon>Bacteria</taxon>
        <taxon>Bacillati</taxon>
        <taxon>Chloroflexota</taxon>
        <taxon>Anaerolineae</taxon>
        <taxon>Anaerolineales</taxon>
        <taxon>Anaerolineaceae</taxon>
        <taxon>Levilinea</taxon>
    </lineage>
</organism>
<dbReference type="SUPFAM" id="SSF46946">
    <property type="entry name" value="S13-like H2TH domain"/>
    <property type="match status" value="1"/>
</dbReference>
<evidence type="ECO:0000256" key="10">
    <source>
        <dbReference type="ARBA" id="ARBA00023125"/>
    </source>
</evidence>
<dbReference type="InterPro" id="IPR010663">
    <property type="entry name" value="Znf_FPG/IleRS"/>
</dbReference>
<accession>A0A0M8JSD6</accession>
<comment type="catalytic activity">
    <reaction evidence="15">
        <text>2'-deoxyribonucleotide-(2'-deoxyribose 5'-phosphate)-2'-deoxyribonucleotide-DNA = a 3'-end 2'-deoxyribonucleotide-(2,3-dehydro-2,3-deoxyribose 5'-phosphate)-DNA + a 5'-end 5'-phospho-2'-deoxyribonucleoside-DNA + H(+)</text>
        <dbReference type="Rhea" id="RHEA:66592"/>
        <dbReference type="Rhea" id="RHEA-COMP:13180"/>
        <dbReference type="Rhea" id="RHEA-COMP:16897"/>
        <dbReference type="Rhea" id="RHEA-COMP:17067"/>
        <dbReference type="ChEBI" id="CHEBI:15378"/>
        <dbReference type="ChEBI" id="CHEBI:136412"/>
        <dbReference type="ChEBI" id="CHEBI:157695"/>
        <dbReference type="ChEBI" id="CHEBI:167181"/>
        <dbReference type="EC" id="4.2.99.18"/>
    </reaction>
</comment>
<dbReference type="PANTHER" id="PTHR22993">
    <property type="entry name" value="FORMAMIDOPYRIMIDINE-DNA GLYCOSYLASE"/>
    <property type="match status" value="1"/>
</dbReference>
<keyword evidence="21" id="KW-1185">Reference proteome</keyword>
<evidence type="ECO:0000256" key="1">
    <source>
        <dbReference type="ARBA" id="ARBA00001668"/>
    </source>
</evidence>
<evidence type="ECO:0000256" key="15">
    <source>
        <dbReference type="ARBA" id="ARBA00044632"/>
    </source>
</evidence>
<dbReference type="InterPro" id="IPR010979">
    <property type="entry name" value="Ribosomal_uS13-like_H2TH"/>
</dbReference>
<keyword evidence="6" id="KW-0227">DNA damage</keyword>
<evidence type="ECO:0000256" key="3">
    <source>
        <dbReference type="ARBA" id="ARBA00009409"/>
    </source>
</evidence>
<keyword evidence="12 19" id="KW-0456">Lyase</keyword>
<evidence type="ECO:0000259" key="18">
    <source>
        <dbReference type="PROSITE" id="PS51068"/>
    </source>
</evidence>
<reference evidence="20 21" key="2">
    <citation type="submission" date="2015-07" db="EMBL/GenBank/DDBJ databases">
        <title>Genome sequence of Levilinea saccharolytica DSM 16555.</title>
        <authorList>
            <person name="Hemp J."/>
            <person name="Ward L.M."/>
            <person name="Pace L.A."/>
            <person name="Fischer W.W."/>
        </authorList>
    </citation>
    <scope>NUCLEOTIDE SEQUENCE [LARGE SCALE GENOMIC DNA]</scope>
    <source>
        <strain evidence="20 21">KIBI-1</strain>
    </source>
</reference>
<dbReference type="Pfam" id="PF06831">
    <property type="entry name" value="H2TH"/>
    <property type="match status" value="1"/>
</dbReference>
<feature type="domain" description="FPG-type" evidence="17">
    <location>
        <begin position="236"/>
        <end position="270"/>
    </location>
</feature>
<dbReference type="PROSITE" id="PS51066">
    <property type="entry name" value="ZF_FPG_2"/>
    <property type="match status" value="1"/>
</dbReference>
<keyword evidence="10" id="KW-0238">DNA-binding</keyword>
<evidence type="ECO:0000256" key="9">
    <source>
        <dbReference type="ARBA" id="ARBA00022833"/>
    </source>
</evidence>
<protein>
    <submittedName>
        <fullName evidence="19">DNA-(Apurinic or apyrimidinic site) lyase</fullName>
    </submittedName>
</protein>
<comment type="similarity">
    <text evidence="3">Belongs to the FPG family.</text>
</comment>
<dbReference type="AlphaFoldDB" id="A0A0M8JSD6"/>
<dbReference type="Pfam" id="PF01149">
    <property type="entry name" value="Fapy_DNA_glyco"/>
    <property type="match status" value="1"/>
</dbReference>
<dbReference type="InterPro" id="IPR015886">
    <property type="entry name" value="H2TH_FPG"/>
</dbReference>
<dbReference type="SMART" id="SM00898">
    <property type="entry name" value="Fapy_DNA_glyco"/>
    <property type="match status" value="1"/>
</dbReference>
<dbReference type="STRING" id="229921.ADN01_04900"/>
<dbReference type="InterPro" id="IPR035937">
    <property type="entry name" value="FPG_N"/>
</dbReference>
<dbReference type="EMBL" id="LGCM01000019">
    <property type="protein sequence ID" value="KPL87486.1"/>
    <property type="molecule type" value="Genomic_DNA"/>
</dbReference>
<keyword evidence="7 16" id="KW-0863">Zinc-finger</keyword>
<dbReference type="GO" id="GO:0008270">
    <property type="term" value="F:zinc ion binding"/>
    <property type="evidence" value="ECO:0007669"/>
    <property type="project" value="UniProtKB-KW"/>
</dbReference>
<proteinExistence type="inferred from homology"/>
<keyword evidence="11" id="KW-0234">DNA repair</keyword>
<dbReference type="InterPro" id="IPR012319">
    <property type="entry name" value="FPG_cat"/>
</dbReference>
<dbReference type="InterPro" id="IPR020629">
    <property type="entry name" value="FPG_Glyclase"/>
</dbReference>
<evidence type="ECO:0000256" key="16">
    <source>
        <dbReference type="PROSITE-ProRule" id="PRU00391"/>
    </source>
</evidence>
<dbReference type="InterPro" id="IPR015887">
    <property type="entry name" value="DNA_glyclase_Znf_dom_DNA_BS"/>
</dbReference>
<keyword evidence="13" id="KW-0511">Multifunctional enzyme</keyword>
<sequence>MPELPEVETIARALREGGRGGVPIPGRRIERAELLWPGCLATPTAEFQHLLPGQTVEAVERRGKFLILRLNTHALLIHLRMSGDVRVEAAGQPLQKHDRAAFHFADGLHLAFNDARKFGRLWFTPLPQNITAHLGPEPFDEALTPSAFHQRLSTRQRQLKPLLLDQSFLAGMGNIYTDEALHRAGLHPLCRSDALQPQHSARLLDSIRAVLSDGIQRNGASIDWVYRGGDFQNNFRAYQRTGQPCPVCATPIQRLVVGQRGTHICPRCQPLEPH</sequence>
<keyword evidence="14" id="KW-0326">Glycosidase</keyword>
<evidence type="ECO:0000256" key="2">
    <source>
        <dbReference type="ARBA" id="ARBA00001947"/>
    </source>
</evidence>
<dbReference type="EMBL" id="DF967975">
    <property type="protein sequence ID" value="GAP19655.1"/>
    <property type="molecule type" value="Genomic_DNA"/>
</dbReference>
<evidence type="ECO:0000256" key="12">
    <source>
        <dbReference type="ARBA" id="ARBA00023239"/>
    </source>
</evidence>
<evidence type="ECO:0000256" key="13">
    <source>
        <dbReference type="ARBA" id="ARBA00023268"/>
    </source>
</evidence>
<dbReference type="PATRIC" id="fig|229921.5.peg.3334"/>
<dbReference type="SUPFAM" id="SSF57716">
    <property type="entry name" value="Glucocorticoid receptor-like (DNA-binding domain)"/>
    <property type="match status" value="1"/>
</dbReference>
<reference evidence="19" key="1">
    <citation type="journal article" date="2015" name="Genome Announc.">
        <title>Draft Genome Sequences of Anaerolinea thermolimosa IMO-1, Bellilinea caldifistulae GOMI-1, Leptolinea tardivitalis YMTK-2, Levilinea saccharolytica KIBI-1, Longilinea arvoryzae KOME-1, Previously Described as Members of the Class Anaerolineae (Chloroflexi).</title>
        <authorList>
            <person name="Matsuura N."/>
            <person name="Tourlousse M.D."/>
            <person name="Ohashi A."/>
            <person name="Hugenholtz P."/>
            <person name="Sekiguchi Y."/>
        </authorList>
    </citation>
    <scope>NUCLEOTIDE SEQUENCE</scope>
    <source>
        <strain evidence="19">KIBI-1</strain>
    </source>
</reference>
<evidence type="ECO:0000256" key="6">
    <source>
        <dbReference type="ARBA" id="ARBA00022763"/>
    </source>
</evidence>
<dbReference type="OrthoDB" id="9800855at2"/>
<keyword evidence="9" id="KW-0862">Zinc</keyword>
<dbReference type="Gene3D" id="1.10.8.50">
    <property type="match status" value="1"/>
</dbReference>
<name>A0A0M8JSD6_9CHLR</name>
<dbReference type="RefSeq" id="WP_062419913.1">
    <property type="nucleotide sequence ID" value="NZ_BBXZ01000187.1"/>
</dbReference>
<keyword evidence="8" id="KW-0378">Hydrolase</keyword>
<dbReference type="GO" id="GO:0006284">
    <property type="term" value="P:base-excision repair"/>
    <property type="evidence" value="ECO:0007669"/>
    <property type="project" value="InterPro"/>
</dbReference>
<evidence type="ECO:0000256" key="8">
    <source>
        <dbReference type="ARBA" id="ARBA00022801"/>
    </source>
</evidence>
<gene>
    <name evidence="20" type="ORF">ADN01_04900</name>
    <name evidence="19" type="ORF">LSAC_03565</name>
</gene>
<comment type="catalytic activity">
    <reaction evidence="1">
        <text>Hydrolysis of DNA containing ring-opened 7-methylguanine residues, releasing 2,6-diamino-4-hydroxy-5-(N-methyl)formamidopyrimidine.</text>
        <dbReference type="EC" id="3.2.2.23"/>
    </reaction>
</comment>
<dbReference type="InterPro" id="IPR000214">
    <property type="entry name" value="Znf_DNA_glyclase/AP_lyase"/>
</dbReference>
<dbReference type="PANTHER" id="PTHR22993:SF9">
    <property type="entry name" value="FORMAMIDOPYRIMIDINE-DNA GLYCOSYLASE"/>
    <property type="match status" value="1"/>
</dbReference>
<evidence type="ECO:0000313" key="19">
    <source>
        <dbReference type="EMBL" id="GAP19655.1"/>
    </source>
</evidence>
<dbReference type="GO" id="GO:0034039">
    <property type="term" value="F:8-oxo-7,8-dihydroguanine DNA N-glycosylase activity"/>
    <property type="evidence" value="ECO:0007669"/>
    <property type="project" value="TreeGrafter"/>
</dbReference>
<dbReference type="Gene3D" id="3.20.190.10">
    <property type="entry name" value="MutM-like, N-terminal"/>
    <property type="match status" value="1"/>
</dbReference>
<dbReference type="SMART" id="SM01232">
    <property type="entry name" value="H2TH"/>
    <property type="match status" value="1"/>
</dbReference>
<dbReference type="SUPFAM" id="SSF81624">
    <property type="entry name" value="N-terminal domain of MutM-like DNA repair proteins"/>
    <property type="match status" value="1"/>
</dbReference>
<dbReference type="GO" id="GO:0140078">
    <property type="term" value="F:class I DNA-(apurinic or apyrimidinic site) endonuclease activity"/>
    <property type="evidence" value="ECO:0007669"/>
    <property type="project" value="UniProtKB-EC"/>
</dbReference>
<evidence type="ECO:0000256" key="11">
    <source>
        <dbReference type="ARBA" id="ARBA00023204"/>
    </source>
</evidence>